<protein>
    <recommendedName>
        <fullName evidence="3">BTB domain-containing protein</fullName>
    </recommendedName>
</protein>
<name>A0AAD7TZ30_9APHY</name>
<dbReference type="EMBL" id="JAPEVG010000050">
    <property type="protein sequence ID" value="KAJ8489321.1"/>
    <property type="molecule type" value="Genomic_DNA"/>
</dbReference>
<dbReference type="Gene3D" id="3.30.710.10">
    <property type="entry name" value="Potassium Channel Kv1.1, Chain A"/>
    <property type="match status" value="1"/>
</dbReference>
<gene>
    <name evidence="1" type="ORF">ONZ51_g2984</name>
</gene>
<comment type="caution">
    <text evidence="1">The sequence shown here is derived from an EMBL/GenBank/DDBJ whole genome shotgun (WGS) entry which is preliminary data.</text>
</comment>
<dbReference type="Proteomes" id="UP001215151">
    <property type="component" value="Unassembled WGS sequence"/>
</dbReference>
<evidence type="ECO:0008006" key="3">
    <source>
        <dbReference type="Google" id="ProtNLM"/>
    </source>
</evidence>
<proteinExistence type="predicted"/>
<reference evidence="1" key="1">
    <citation type="submission" date="2022-11" db="EMBL/GenBank/DDBJ databases">
        <title>Genome Sequence of Cubamyces cubensis.</title>
        <authorList>
            <person name="Buettner E."/>
        </authorList>
    </citation>
    <scope>NUCLEOTIDE SEQUENCE</scope>
    <source>
        <strain evidence="1">MPL-01</strain>
    </source>
</reference>
<organism evidence="1 2">
    <name type="scientific">Trametes cubensis</name>
    <dbReference type="NCBI Taxonomy" id="1111947"/>
    <lineage>
        <taxon>Eukaryota</taxon>
        <taxon>Fungi</taxon>
        <taxon>Dikarya</taxon>
        <taxon>Basidiomycota</taxon>
        <taxon>Agaricomycotina</taxon>
        <taxon>Agaricomycetes</taxon>
        <taxon>Polyporales</taxon>
        <taxon>Polyporaceae</taxon>
        <taxon>Trametes</taxon>
    </lineage>
</organism>
<dbReference type="InterPro" id="IPR011333">
    <property type="entry name" value="SKP1/BTB/POZ_sf"/>
</dbReference>
<sequence length="527" mass="58128">MALVSADESPKGSPLDCFSTQLTCGDRVIPSPIPDDTSLAPHPFNKATADLVLRSRNGLNFRVRSQIIIEASPILDTKLSDLQRSIQCGGSAPILDIVADSSTLELLLRLCYPIVNPPLNDLSLDRLETTLRAAFEYEMELPVQVLVEELLRRDAMLVWCVACRNDQEDVARRAAKHMVALASLDLKSCDDLTGISAGRLYRLRKFVRLRGAVDESFRFGRLSGPDTTNGLAPPTYTFVLPESASPPDVILQSSDGCAYNAHQDVLCTISTVLCSQISAELCTSGRQVGKKGRQVGKKGHRCKHPTVQIQLEDAGAVLSVLLAFCYRLESDVLGRISPSTLAAVIAAANKYDMHRLLPDLRACWSSISRHEPLRSYFAAAKLGLSESAAQSARDALKVKLDECYLPEMEDTSAEIYRRLLTYYESCQAVARTLLAASTRQVPQPEPPQRHPIHSLRPYWLEEIVKVHSDTINDCPGCLEPPAISPYETATAKDLWCPLCQSFAEKLAGFSRTLREAPRRVSEVSFPY</sequence>
<accession>A0AAD7TZ30</accession>
<keyword evidence="2" id="KW-1185">Reference proteome</keyword>
<evidence type="ECO:0000313" key="1">
    <source>
        <dbReference type="EMBL" id="KAJ8489321.1"/>
    </source>
</evidence>
<dbReference type="AlphaFoldDB" id="A0AAD7TZ30"/>
<evidence type="ECO:0000313" key="2">
    <source>
        <dbReference type="Proteomes" id="UP001215151"/>
    </source>
</evidence>